<dbReference type="CDD" id="cd00293">
    <property type="entry name" value="USP-like"/>
    <property type="match status" value="1"/>
</dbReference>
<feature type="domain" description="UspA" evidence="2">
    <location>
        <begin position="1"/>
        <end position="143"/>
    </location>
</feature>
<dbReference type="EMBL" id="QGKL01000043">
    <property type="protein sequence ID" value="PWQ93200.1"/>
    <property type="molecule type" value="Genomic_DNA"/>
</dbReference>
<dbReference type="InterPro" id="IPR014729">
    <property type="entry name" value="Rossmann-like_a/b/a_fold"/>
</dbReference>
<dbReference type="AlphaFoldDB" id="A0A317CA07"/>
<dbReference type="RefSeq" id="WP_109826828.1">
    <property type="nucleotide sequence ID" value="NZ_QGKL01000043.1"/>
</dbReference>
<dbReference type="Gene3D" id="3.40.50.620">
    <property type="entry name" value="HUPs"/>
    <property type="match status" value="1"/>
</dbReference>
<sequence length="143" mass="15815">MSNSILCAIDISHPDKDNKVLEAAAKLAVMDDAQLDVITVVPDFGTSLVSGFFNEEHKEQIISEAKQSLKKQVIKVVGEDFDKKVRHIIAFGKTYQEVLKVAEKTEPSMIVVGAHKPDFSDYLLGANAARIIRHSKCTVHVVR</sequence>
<dbReference type="Pfam" id="PF00582">
    <property type="entry name" value="Usp"/>
    <property type="match status" value="1"/>
</dbReference>
<comment type="caution">
    <text evidence="3">The sequence shown here is derived from an EMBL/GenBank/DDBJ whole genome shotgun (WGS) entry which is preliminary data.</text>
</comment>
<gene>
    <name evidence="3" type="ORF">DKT75_21170</name>
</gene>
<name>A0A317CA07_9GAMM</name>
<dbReference type="SUPFAM" id="SSF52402">
    <property type="entry name" value="Adenine nucleotide alpha hydrolases-like"/>
    <property type="match status" value="1"/>
</dbReference>
<dbReference type="OrthoDB" id="9792500at2"/>
<evidence type="ECO:0000256" key="1">
    <source>
        <dbReference type="ARBA" id="ARBA00008791"/>
    </source>
</evidence>
<dbReference type="PANTHER" id="PTHR46268:SF6">
    <property type="entry name" value="UNIVERSAL STRESS PROTEIN UP12"/>
    <property type="match status" value="1"/>
</dbReference>
<evidence type="ECO:0000313" key="4">
    <source>
        <dbReference type="Proteomes" id="UP000245506"/>
    </source>
</evidence>
<accession>A0A317CA07</accession>
<proteinExistence type="inferred from homology"/>
<comment type="similarity">
    <text evidence="1">Belongs to the universal stress protein A family.</text>
</comment>
<keyword evidence="4" id="KW-1185">Reference proteome</keyword>
<dbReference type="Proteomes" id="UP000245506">
    <property type="component" value="Unassembled WGS sequence"/>
</dbReference>
<dbReference type="InterPro" id="IPR006016">
    <property type="entry name" value="UspA"/>
</dbReference>
<dbReference type="PRINTS" id="PR01438">
    <property type="entry name" value="UNVRSLSTRESS"/>
</dbReference>
<dbReference type="PANTHER" id="PTHR46268">
    <property type="entry name" value="STRESS RESPONSE PROTEIN NHAX"/>
    <property type="match status" value="1"/>
</dbReference>
<protein>
    <submittedName>
        <fullName evidence="3">Universal stress protein</fullName>
    </submittedName>
</protein>
<reference evidence="3 4" key="1">
    <citation type="submission" date="2018-05" db="EMBL/GenBank/DDBJ databases">
        <title>Leucothrix arctica sp. nov., isolated from Arctic seawater.</title>
        <authorList>
            <person name="Choi A."/>
            <person name="Baek K."/>
        </authorList>
    </citation>
    <scope>NUCLEOTIDE SEQUENCE [LARGE SCALE GENOMIC DNA]</scope>
    <source>
        <strain evidence="3 4">IMCC9719</strain>
    </source>
</reference>
<dbReference type="InterPro" id="IPR006015">
    <property type="entry name" value="Universal_stress_UspA"/>
</dbReference>
<evidence type="ECO:0000259" key="2">
    <source>
        <dbReference type="Pfam" id="PF00582"/>
    </source>
</evidence>
<evidence type="ECO:0000313" key="3">
    <source>
        <dbReference type="EMBL" id="PWQ93200.1"/>
    </source>
</evidence>
<organism evidence="3 4">
    <name type="scientific">Leucothrix arctica</name>
    <dbReference type="NCBI Taxonomy" id="1481894"/>
    <lineage>
        <taxon>Bacteria</taxon>
        <taxon>Pseudomonadati</taxon>
        <taxon>Pseudomonadota</taxon>
        <taxon>Gammaproteobacteria</taxon>
        <taxon>Thiotrichales</taxon>
        <taxon>Thiotrichaceae</taxon>
        <taxon>Leucothrix</taxon>
    </lineage>
</organism>